<organism evidence="1 2">
    <name type="scientific">Microbispora hainanensis</name>
    <dbReference type="NCBI Taxonomy" id="568844"/>
    <lineage>
        <taxon>Bacteria</taxon>
        <taxon>Bacillati</taxon>
        <taxon>Actinomycetota</taxon>
        <taxon>Actinomycetes</taxon>
        <taxon>Streptosporangiales</taxon>
        <taxon>Streptosporangiaceae</taxon>
        <taxon>Microbispora</taxon>
    </lineage>
</organism>
<dbReference type="RefSeq" id="WP_142617679.1">
    <property type="nucleotide sequence ID" value="NZ_VIRM01000007.1"/>
</dbReference>
<dbReference type="InterPro" id="IPR050155">
    <property type="entry name" value="HAD-like_hydrolase_sf"/>
</dbReference>
<dbReference type="Gene3D" id="3.40.50.1000">
    <property type="entry name" value="HAD superfamily/HAD-like"/>
    <property type="match status" value="1"/>
</dbReference>
<dbReference type="InterPro" id="IPR023214">
    <property type="entry name" value="HAD_sf"/>
</dbReference>
<dbReference type="AlphaFoldDB" id="A0A544Z061"/>
<accession>A0A544Z061</accession>
<dbReference type="InterPro" id="IPR036412">
    <property type="entry name" value="HAD-like_sf"/>
</dbReference>
<keyword evidence="1" id="KW-0378">Hydrolase</keyword>
<dbReference type="Pfam" id="PF13419">
    <property type="entry name" value="HAD_2"/>
    <property type="match status" value="1"/>
</dbReference>
<dbReference type="SFLD" id="SFLDS00003">
    <property type="entry name" value="Haloacid_Dehalogenase"/>
    <property type="match status" value="1"/>
</dbReference>
<dbReference type="SFLD" id="SFLDG01129">
    <property type="entry name" value="C1.5:_HAD__Beta-PGM__Phosphata"/>
    <property type="match status" value="1"/>
</dbReference>
<sequence>MTRYCLFDLDGTLTDPETGIVASLRHALSVVGVPEVEHERLRAMIGPPLQDGFLLLGVPPERVDDAVRAYRERYADGMYENEVIEGIPAVLETLVAGGWTLAVATSKPAVYAEKILVHFGLDGFFTYVAGATLDGSRRHKADVIRHALDVLGAPPEAAVMIGDRREDVAGAAACRVRSVAVTWGFGQAAEFADPGLIAVVDTPQRLLDVLSQTADTPGTETPSGS</sequence>
<dbReference type="Proteomes" id="UP000316541">
    <property type="component" value="Unassembled WGS sequence"/>
</dbReference>
<protein>
    <submittedName>
        <fullName evidence="1">HAD family hydrolase</fullName>
    </submittedName>
</protein>
<dbReference type="GO" id="GO:0016787">
    <property type="term" value="F:hydrolase activity"/>
    <property type="evidence" value="ECO:0007669"/>
    <property type="project" value="UniProtKB-KW"/>
</dbReference>
<dbReference type="PANTHER" id="PTHR43434">
    <property type="entry name" value="PHOSPHOGLYCOLATE PHOSPHATASE"/>
    <property type="match status" value="1"/>
</dbReference>
<dbReference type="SUPFAM" id="SSF56784">
    <property type="entry name" value="HAD-like"/>
    <property type="match status" value="1"/>
</dbReference>
<dbReference type="InterPro" id="IPR023198">
    <property type="entry name" value="PGP-like_dom2"/>
</dbReference>
<gene>
    <name evidence="1" type="ORF">FLX08_08635</name>
</gene>
<dbReference type="EMBL" id="VIRM01000007">
    <property type="protein sequence ID" value="TQS22433.1"/>
    <property type="molecule type" value="Genomic_DNA"/>
</dbReference>
<comment type="caution">
    <text evidence="1">The sequence shown here is derived from an EMBL/GenBank/DDBJ whole genome shotgun (WGS) entry which is preliminary data.</text>
</comment>
<proteinExistence type="predicted"/>
<dbReference type="PANTHER" id="PTHR43434:SF20">
    <property type="entry name" value="5'-NUCLEOTIDASE"/>
    <property type="match status" value="1"/>
</dbReference>
<reference evidence="1 2" key="1">
    <citation type="submission" date="2019-07" db="EMBL/GenBank/DDBJ databases">
        <title>Microbispora hainanensis DSM 45428.</title>
        <authorList>
            <person name="Thawai C."/>
        </authorList>
    </citation>
    <scope>NUCLEOTIDE SEQUENCE [LARGE SCALE GENOMIC DNA]</scope>
    <source>
        <strain evidence="1 2">DSM 45428</strain>
    </source>
</reference>
<name>A0A544Z061_9ACTN</name>
<dbReference type="GO" id="GO:0004713">
    <property type="term" value="F:protein tyrosine kinase activity"/>
    <property type="evidence" value="ECO:0007669"/>
    <property type="project" value="TreeGrafter"/>
</dbReference>
<dbReference type="Gene3D" id="1.10.150.240">
    <property type="entry name" value="Putative phosphatase, domain 2"/>
    <property type="match status" value="1"/>
</dbReference>
<dbReference type="GO" id="GO:0005829">
    <property type="term" value="C:cytosol"/>
    <property type="evidence" value="ECO:0007669"/>
    <property type="project" value="TreeGrafter"/>
</dbReference>
<evidence type="ECO:0000313" key="1">
    <source>
        <dbReference type="EMBL" id="TQS22433.1"/>
    </source>
</evidence>
<dbReference type="InterPro" id="IPR041492">
    <property type="entry name" value="HAD_2"/>
</dbReference>
<evidence type="ECO:0000313" key="2">
    <source>
        <dbReference type="Proteomes" id="UP000316541"/>
    </source>
</evidence>